<feature type="compositionally biased region" description="Basic and acidic residues" evidence="2">
    <location>
        <begin position="76"/>
        <end position="87"/>
    </location>
</feature>
<dbReference type="Proteomes" id="UP001054945">
    <property type="component" value="Unassembled WGS sequence"/>
</dbReference>
<evidence type="ECO:0000259" key="3">
    <source>
        <dbReference type="PROSITE" id="PS50106"/>
    </source>
</evidence>
<dbReference type="InterPro" id="IPR051067">
    <property type="entry name" value="NHER"/>
</dbReference>
<keyword evidence="5" id="KW-1185">Reference proteome</keyword>
<proteinExistence type="predicted"/>
<feature type="domain" description="PDZ" evidence="3">
    <location>
        <begin position="263"/>
        <end position="354"/>
    </location>
</feature>
<evidence type="ECO:0000313" key="5">
    <source>
        <dbReference type="Proteomes" id="UP001054945"/>
    </source>
</evidence>
<dbReference type="Gene3D" id="2.30.42.10">
    <property type="match status" value="1"/>
</dbReference>
<feature type="compositionally biased region" description="Polar residues" evidence="2">
    <location>
        <begin position="190"/>
        <end position="202"/>
    </location>
</feature>
<gene>
    <name evidence="4" type="primary">MYO18A</name>
    <name evidence="4" type="ORF">CEXT_383981</name>
</gene>
<evidence type="ECO:0000256" key="1">
    <source>
        <dbReference type="ARBA" id="ARBA00022737"/>
    </source>
</evidence>
<sequence length="423" mass="47477">MKVTTTEETVKSKMYRKAVNHATPTTIENGRISVLGDLANGQWENTRLTCRRAIGLNLCYLLTHFRKFNMFRWTKSRDKEKEKDDKKKKDKKDRKDRKSTLEKESLTPDELKRLDEVRRSFTSTRSYHSKDQGDNSEKQSNGSDYSLSSHLDSSPSGSSISNLDPNKSGSPSRKPPPVPKKPTLLVKPNQTSGNIETTPSPQGSTYSMASLHLGNSSKAKCTISPTIPSTTWGARGYGMRWKSYASNLRLPPVTSLPAPPVRTLTIKRQPTGDFGFALRRAVVLERRSPDIESRQTVVFAEPSTVGTKNLTGLLPGDKLLQVNDTCVESKPREEIIQLICSSGDSVVLKVQTVPELRELTKRCNCDNQPTDTAEITEKNGALSPTSDSRFEPWPNRKKKWNVKTWLSKDMVWVVHKGDFLLLI</sequence>
<dbReference type="InterPro" id="IPR036034">
    <property type="entry name" value="PDZ_sf"/>
</dbReference>
<dbReference type="SUPFAM" id="SSF50156">
    <property type="entry name" value="PDZ domain-like"/>
    <property type="match status" value="1"/>
</dbReference>
<dbReference type="InterPro" id="IPR001478">
    <property type="entry name" value="PDZ"/>
</dbReference>
<dbReference type="GO" id="GO:0072659">
    <property type="term" value="P:protein localization to plasma membrane"/>
    <property type="evidence" value="ECO:0007669"/>
    <property type="project" value="TreeGrafter"/>
</dbReference>
<dbReference type="CDD" id="cd06747">
    <property type="entry name" value="PDZ_MYO18-like"/>
    <property type="match status" value="1"/>
</dbReference>
<dbReference type="AlphaFoldDB" id="A0AAV4Y8X0"/>
<dbReference type="PANTHER" id="PTHR14191:SF3">
    <property type="entry name" value="NA(+)_H(+) EXCHANGE REGULATORY COFACTOR-LIKE PROTEIN NRFL-1"/>
    <property type="match status" value="1"/>
</dbReference>
<dbReference type="GO" id="GO:0016324">
    <property type="term" value="C:apical plasma membrane"/>
    <property type="evidence" value="ECO:0007669"/>
    <property type="project" value="TreeGrafter"/>
</dbReference>
<feature type="compositionally biased region" description="Low complexity" evidence="2">
    <location>
        <begin position="143"/>
        <end position="172"/>
    </location>
</feature>
<reference evidence="4 5" key="1">
    <citation type="submission" date="2021-06" db="EMBL/GenBank/DDBJ databases">
        <title>Caerostris extrusa draft genome.</title>
        <authorList>
            <person name="Kono N."/>
            <person name="Arakawa K."/>
        </authorList>
    </citation>
    <scope>NUCLEOTIDE SEQUENCE [LARGE SCALE GENOMIC DNA]</scope>
</reference>
<dbReference type="FunFam" id="2.30.42.10:FF:000059">
    <property type="entry name" value="unconventional myosin-XVIIIa isoform X1"/>
    <property type="match status" value="1"/>
</dbReference>
<comment type="caution">
    <text evidence="4">The sequence shown here is derived from an EMBL/GenBank/DDBJ whole genome shotgun (WGS) entry which is preliminary data.</text>
</comment>
<keyword evidence="1" id="KW-0677">Repeat</keyword>
<organism evidence="4 5">
    <name type="scientific">Caerostris extrusa</name>
    <name type="common">Bark spider</name>
    <name type="synonym">Caerostris bankana</name>
    <dbReference type="NCBI Taxonomy" id="172846"/>
    <lineage>
        <taxon>Eukaryota</taxon>
        <taxon>Metazoa</taxon>
        <taxon>Ecdysozoa</taxon>
        <taxon>Arthropoda</taxon>
        <taxon>Chelicerata</taxon>
        <taxon>Arachnida</taxon>
        <taxon>Araneae</taxon>
        <taxon>Araneomorphae</taxon>
        <taxon>Entelegynae</taxon>
        <taxon>Araneoidea</taxon>
        <taxon>Araneidae</taxon>
        <taxon>Caerostris</taxon>
    </lineage>
</organism>
<dbReference type="SMART" id="SM00228">
    <property type="entry name" value="PDZ"/>
    <property type="match status" value="1"/>
</dbReference>
<name>A0AAV4Y8X0_CAEEX</name>
<evidence type="ECO:0000313" key="4">
    <source>
        <dbReference type="EMBL" id="GIZ03543.1"/>
    </source>
</evidence>
<dbReference type="PANTHER" id="PTHR14191">
    <property type="entry name" value="PDZ DOMAIN CONTAINING PROTEIN"/>
    <property type="match status" value="1"/>
</dbReference>
<dbReference type="PROSITE" id="PS50106">
    <property type="entry name" value="PDZ"/>
    <property type="match status" value="1"/>
</dbReference>
<evidence type="ECO:0000256" key="2">
    <source>
        <dbReference type="SAM" id="MobiDB-lite"/>
    </source>
</evidence>
<accession>A0AAV4Y8X0</accession>
<feature type="region of interest" description="Disordered" evidence="2">
    <location>
        <begin position="76"/>
        <end position="202"/>
    </location>
</feature>
<feature type="compositionally biased region" description="Basic and acidic residues" evidence="2">
    <location>
        <begin position="128"/>
        <end position="137"/>
    </location>
</feature>
<dbReference type="EMBL" id="BPLR01018967">
    <property type="protein sequence ID" value="GIZ03543.1"/>
    <property type="molecule type" value="Genomic_DNA"/>
</dbReference>
<dbReference type="GO" id="GO:0043495">
    <property type="term" value="F:protein-membrane adaptor activity"/>
    <property type="evidence" value="ECO:0007669"/>
    <property type="project" value="TreeGrafter"/>
</dbReference>
<feature type="compositionally biased region" description="Basic and acidic residues" evidence="2">
    <location>
        <begin position="96"/>
        <end position="119"/>
    </location>
</feature>
<protein>
    <submittedName>
        <fullName evidence="4">Unconventional myosin-XVIIIa</fullName>
    </submittedName>
</protein>